<dbReference type="SUPFAM" id="SSF50685">
    <property type="entry name" value="Barwin-like endoglucanases"/>
    <property type="match status" value="1"/>
</dbReference>
<dbReference type="AlphaFoldDB" id="A0A3N0IY86"/>
<evidence type="ECO:0000256" key="1">
    <source>
        <dbReference type="SAM" id="Coils"/>
    </source>
</evidence>
<comment type="caution">
    <text evidence="3">The sequence shown here is derived from an EMBL/GenBank/DDBJ whole genome shotgun (WGS) entry which is preliminary data.</text>
</comment>
<feature type="compositionally biased region" description="Polar residues" evidence="2">
    <location>
        <begin position="297"/>
        <end position="309"/>
    </location>
</feature>
<keyword evidence="1" id="KW-0175">Coiled coil</keyword>
<dbReference type="InterPro" id="IPR036908">
    <property type="entry name" value="RlpA-like_sf"/>
</dbReference>
<feature type="compositionally biased region" description="Pro residues" evidence="2">
    <location>
        <begin position="256"/>
        <end position="279"/>
    </location>
</feature>
<reference evidence="4" key="1">
    <citation type="submission" date="2018-05" db="EMBL/GenBank/DDBJ databases">
        <title>Genome Sequencing of selected type strains of the family Eggerthellaceae.</title>
        <authorList>
            <person name="Danylec N."/>
            <person name="Stoll D.A."/>
            <person name="Doetsch A."/>
            <person name="Huch M."/>
        </authorList>
    </citation>
    <scope>NUCLEOTIDE SEQUENCE [LARGE SCALE GENOMIC DNA]</scope>
    <source>
        <strain evidence="4">DSM 16107</strain>
    </source>
</reference>
<proteinExistence type="predicted"/>
<protein>
    <submittedName>
        <fullName evidence="3">Uncharacterized protein</fullName>
    </submittedName>
</protein>
<feature type="coiled-coil region" evidence="1">
    <location>
        <begin position="42"/>
        <end position="97"/>
    </location>
</feature>
<name>A0A3N0IY86_9ACTN</name>
<accession>A0A3N0IY86</accession>
<gene>
    <name evidence="3" type="ORF">DMP09_07035</name>
</gene>
<dbReference type="Proteomes" id="UP000270112">
    <property type="component" value="Unassembled WGS sequence"/>
</dbReference>
<evidence type="ECO:0000313" key="4">
    <source>
        <dbReference type="Proteomes" id="UP000270112"/>
    </source>
</evidence>
<evidence type="ECO:0000256" key="2">
    <source>
        <dbReference type="SAM" id="MobiDB-lite"/>
    </source>
</evidence>
<dbReference type="Gene3D" id="6.10.250.3150">
    <property type="match status" value="1"/>
</dbReference>
<dbReference type="Gene3D" id="2.40.40.10">
    <property type="entry name" value="RlpA-like domain"/>
    <property type="match status" value="1"/>
</dbReference>
<feature type="region of interest" description="Disordered" evidence="2">
    <location>
        <begin position="224"/>
        <end position="310"/>
    </location>
</feature>
<dbReference type="EMBL" id="QICC01000022">
    <property type="protein sequence ID" value="RNM41948.1"/>
    <property type="molecule type" value="Genomic_DNA"/>
</dbReference>
<evidence type="ECO:0000313" key="3">
    <source>
        <dbReference type="EMBL" id="RNM41948.1"/>
    </source>
</evidence>
<sequence length="390" mass="41700">MRAIARACTPEALLSLALACALALIGLGLGAGAAPRAWADEAEEAQQAVDDAQATLDDAEQRMESISDDYDAIKQEVDELQARVDEIAAQALDAQQAVVEGRTALGKAAVYEYRDGGSAQSLLTLVLEARDFNELTRNLSYLGAVMQYHADEVEAQKERSATYEKLIDDLNFQKNEQEKKLQELEAKRAEAESVVSEANSKLENAQSDQASRLEALRKMAEELAAAEGATEPVIDESANTMGREDVVDPGTQVEPNPDPAPPAPAPSPSPDPTPDPTPDPGISWSTGVASAYGGSTDPYTPNPGTTANGSVCDDNSMGVAVPMSLPNFWQYYGRTVEISYNGQTVLATVNDCGSMGGGSRVLDLQPGVWKQFGFTSCLDWGLRTVSYRFL</sequence>
<feature type="coiled-coil region" evidence="1">
    <location>
        <begin position="163"/>
        <end position="208"/>
    </location>
</feature>
<dbReference type="RefSeq" id="WP_123269637.1">
    <property type="nucleotide sequence ID" value="NZ_QICC01000022.1"/>
</dbReference>
<dbReference type="CDD" id="cd22191">
    <property type="entry name" value="DPBB_RlpA_EXP_N-like"/>
    <property type="match status" value="1"/>
</dbReference>
<organism evidence="3 4">
    <name type="scientific">Eggerthella sinensis</name>
    <dbReference type="NCBI Taxonomy" id="242230"/>
    <lineage>
        <taxon>Bacteria</taxon>
        <taxon>Bacillati</taxon>
        <taxon>Actinomycetota</taxon>
        <taxon>Coriobacteriia</taxon>
        <taxon>Eggerthellales</taxon>
        <taxon>Eggerthellaceae</taxon>
        <taxon>Eggerthella</taxon>
    </lineage>
</organism>